<accession>A0ABS2M8P2</accession>
<dbReference type="InterPro" id="IPR039563">
    <property type="entry name" value="Peptidase_C39_single_dom"/>
</dbReference>
<evidence type="ECO:0000256" key="1">
    <source>
        <dbReference type="SAM" id="MobiDB-lite"/>
    </source>
</evidence>
<evidence type="ECO:0000313" key="4">
    <source>
        <dbReference type="EMBL" id="MBM7507553.1"/>
    </source>
</evidence>
<dbReference type="Gene3D" id="3.90.70.10">
    <property type="entry name" value="Cysteine proteinases"/>
    <property type="match status" value="1"/>
</dbReference>
<dbReference type="CDD" id="cd02549">
    <property type="entry name" value="Peptidase_C39A"/>
    <property type="match status" value="1"/>
</dbReference>
<evidence type="ECO:0000259" key="3">
    <source>
        <dbReference type="Pfam" id="PF13529"/>
    </source>
</evidence>
<keyword evidence="2" id="KW-0732">Signal</keyword>
<evidence type="ECO:0000256" key="2">
    <source>
        <dbReference type="SAM" id="SignalP"/>
    </source>
</evidence>
<dbReference type="RefSeq" id="WP_193670160.1">
    <property type="nucleotide sequence ID" value="NZ_JACDTV010000012.1"/>
</dbReference>
<name>A0ABS2M8P2_9ACTN</name>
<protein>
    <recommendedName>
        <fullName evidence="3">Peptidase C39-like domain-containing protein</fullName>
    </recommendedName>
</protein>
<proteinExistence type="predicted"/>
<organism evidence="4 5">
    <name type="scientific">Nocardioides salarius</name>
    <dbReference type="NCBI Taxonomy" id="374513"/>
    <lineage>
        <taxon>Bacteria</taxon>
        <taxon>Bacillati</taxon>
        <taxon>Actinomycetota</taxon>
        <taxon>Actinomycetes</taxon>
        <taxon>Propionibacteriales</taxon>
        <taxon>Nocardioidaceae</taxon>
        <taxon>Nocardioides</taxon>
    </lineage>
</organism>
<feature type="region of interest" description="Disordered" evidence="1">
    <location>
        <begin position="43"/>
        <end position="73"/>
    </location>
</feature>
<feature type="compositionally biased region" description="Low complexity" evidence="1">
    <location>
        <begin position="43"/>
        <end position="60"/>
    </location>
</feature>
<feature type="domain" description="Peptidase C39-like" evidence="3">
    <location>
        <begin position="250"/>
        <end position="402"/>
    </location>
</feature>
<dbReference type="Proteomes" id="UP000732378">
    <property type="component" value="Unassembled WGS sequence"/>
</dbReference>
<feature type="signal peptide" evidence="2">
    <location>
        <begin position="1"/>
        <end position="26"/>
    </location>
</feature>
<reference evidence="4 5" key="1">
    <citation type="submission" date="2021-01" db="EMBL/GenBank/DDBJ databases">
        <title>Sequencing the genomes of 1000 actinobacteria strains.</title>
        <authorList>
            <person name="Klenk H.-P."/>
        </authorList>
    </citation>
    <scope>NUCLEOTIDE SEQUENCE [LARGE SCALE GENOMIC DNA]</scope>
    <source>
        <strain evidence="4 5">DSM 18239</strain>
    </source>
</reference>
<evidence type="ECO:0000313" key="5">
    <source>
        <dbReference type="Proteomes" id="UP000732378"/>
    </source>
</evidence>
<gene>
    <name evidence="4" type="ORF">JOE61_001367</name>
</gene>
<dbReference type="InterPro" id="IPR039564">
    <property type="entry name" value="Peptidase_C39-like"/>
</dbReference>
<feature type="chain" id="PRO_5047014961" description="Peptidase C39-like domain-containing protein" evidence="2">
    <location>
        <begin position="27"/>
        <end position="449"/>
    </location>
</feature>
<comment type="caution">
    <text evidence="4">The sequence shown here is derived from an EMBL/GenBank/DDBJ whole genome shotgun (WGS) entry which is preliminary data.</text>
</comment>
<keyword evidence="5" id="KW-1185">Reference proteome</keyword>
<dbReference type="Pfam" id="PF13529">
    <property type="entry name" value="Peptidase_C39_2"/>
    <property type="match status" value="1"/>
</dbReference>
<sequence length="449" mass="47268">MLRTLLPATALALVATALAPAPTTYAAGGGSAVAASPASSTAAGTAASTESARAGTAARSATRKINHQGWDGSAQWKKGRLDSVRIKRGRVFHQPASATARRELGGTTYTTARWNGPWHRPGFSFTELIASWEAKTPGDSWIEVEVKGRAADGRRSSWDLMGRWAAGDKFVERTTVSGQSDDLASVNVDTWKAPAGLVAYRLRVTLGRRAGAGSNPPSVGAVSAMASRLPSGSVQASAPGVVSKAGGTVLDVPTYSQMIHQGHYPQWGNGGEAWCSPTSTSMVLGYYDALPRAKDHSWVPAGHPDPWVDHAARMTYDHGYDGTGNWPFNTAYAARQTGSGFVTRLRSMRETEVLVAAGIPVVISIAFDRGQLSGAPISASNGHLLVVVGFTAKGDVVVNDPAGASNGAVRRTYDRGQLENAWLPRSGGTAYVITDADHPLPSPEKHSNW</sequence>
<dbReference type="EMBL" id="JAFBBZ010000001">
    <property type="protein sequence ID" value="MBM7507553.1"/>
    <property type="molecule type" value="Genomic_DNA"/>
</dbReference>